<evidence type="ECO:0000313" key="2">
    <source>
        <dbReference type="EMBL" id="KAH3723880.1"/>
    </source>
</evidence>
<keyword evidence="1" id="KW-0812">Transmembrane</keyword>
<sequence length="79" mass="8908">MNANEETAGKFPRALRADARRMFKTIRGMLMQQMAGRMYRALRYDKLNFFGLCVYGAFGGYTFGLCVYGAIGGYSSVIR</sequence>
<dbReference type="Proteomes" id="UP000828390">
    <property type="component" value="Unassembled WGS sequence"/>
</dbReference>
<evidence type="ECO:0000313" key="3">
    <source>
        <dbReference type="Proteomes" id="UP000828390"/>
    </source>
</evidence>
<keyword evidence="1" id="KW-1133">Transmembrane helix</keyword>
<keyword evidence="3" id="KW-1185">Reference proteome</keyword>
<dbReference type="AlphaFoldDB" id="A0A9D4HME2"/>
<accession>A0A9D4HME2</accession>
<protein>
    <submittedName>
        <fullName evidence="2">Uncharacterized protein</fullName>
    </submittedName>
</protein>
<evidence type="ECO:0000256" key="1">
    <source>
        <dbReference type="SAM" id="Phobius"/>
    </source>
</evidence>
<dbReference type="EMBL" id="JAIWYP010000012">
    <property type="protein sequence ID" value="KAH3723880.1"/>
    <property type="molecule type" value="Genomic_DNA"/>
</dbReference>
<name>A0A9D4HME2_DREPO</name>
<reference evidence="2" key="1">
    <citation type="journal article" date="2019" name="bioRxiv">
        <title>The Genome of the Zebra Mussel, Dreissena polymorpha: A Resource for Invasive Species Research.</title>
        <authorList>
            <person name="McCartney M.A."/>
            <person name="Auch B."/>
            <person name="Kono T."/>
            <person name="Mallez S."/>
            <person name="Zhang Y."/>
            <person name="Obille A."/>
            <person name="Becker A."/>
            <person name="Abrahante J.E."/>
            <person name="Garbe J."/>
            <person name="Badalamenti J.P."/>
            <person name="Herman A."/>
            <person name="Mangelson H."/>
            <person name="Liachko I."/>
            <person name="Sullivan S."/>
            <person name="Sone E.D."/>
            <person name="Koren S."/>
            <person name="Silverstein K.A.T."/>
            <person name="Beckman K.B."/>
            <person name="Gohl D.M."/>
        </authorList>
    </citation>
    <scope>NUCLEOTIDE SEQUENCE</scope>
    <source>
        <strain evidence="2">Duluth1</strain>
        <tissue evidence="2">Whole animal</tissue>
    </source>
</reference>
<comment type="caution">
    <text evidence="2">The sequence shown here is derived from an EMBL/GenBank/DDBJ whole genome shotgun (WGS) entry which is preliminary data.</text>
</comment>
<feature type="transmembrane region" description="Helical" evidence="1">
    <location>
        <begin position="47"/>
        <end position="71"/>
    </location>
</feature>
<proteinExistence type="predicted"/>
<organism evidence="2 3">
    <name type="scientific">Dreissena polymorpha</name>
    <name type="common">Zebra mussel</name>
    <name type="synonym">Mytilus polymorpha</name>
    <dbReference type="NCBI Taxonomy" id="45954"/>
    <lineage>
        <taxon>Eukaryota</taxon>
        <taxon>Metazoa</taxon>
        <taxon>Spiralia</taxon>
        <taxon>Lophotrochozoa</taxon>
        <taxon>Mollusca</taxon>
        <taxon>Bivalvia</taxon>
        <taxon>Autobranchia</taxon>
        <taxon>Heteroconchia</taxon>
        <taxon>Euheterodonta</taxon>
        <taxon>Imparidentia</taxon>
        <taxon>Neoheterodontei</taxon>
        <taxon>Myida</taxon>
        <taxon>Dreissenoidea</taxon>
        <taxon>Dreissenidae</taxon>
        <taxon>Dreissena</taxon>
    </lineage>
</organism>
<keyword evidence="1" id="KW-0472">Membrane</keyword>
<gene>
    <name evidence="2" type="ORF">DPMN_049676</name>
</gene>
<reference evidence="2" key="2">
    <citation type="submission" date="2020-11" db="EMBL/GenBank/DDBJ databases">
        <authorList>
            <person name="McCartney M.A."/>
            <person name="Auch B."/>
            <person name="Kono T."/>
            <person name="Mallez S."/>
            <person name="Becker A."/>
            <person name="Gohl D.M."/>
            <person name="Silverstein K.A.T."/>
            <person name="Koren S."/>
            <person name="Bechman K.B."/>
            <person name="Herman A."/>
            <person name="Abrahante J.E."/>
            <person name="Garbe J."/>
        </authorList>
    </citation>
    <scope>NUCLEOTIDE SEQUENCE</scope>
    <source>
        <strain evidence="2">Duluth1</strain>
        <tissue evidence="2">Whole animal</tissue>
    </source>
</reference>